<feature type="domain" description="2Fe-2S ferredoxin-type" evidence="12">
    <location>
        <begin position="33"/>
        <end position="111"/>
    </location>
</feature>
<dbReference type="Gene3D" id="3.10.20.740">
    <property type="match status" value="1"/>
</dbReference>
<dbReference type="InterPro" id="IPR015405">
    <property type="entry name" value="NDUFS1-like_C"/>
</dbReference>
<dbReference type="Pfam" id="PF22117">
    <property type="entry name" value="Fer4_Nqo3"/>
    <property type="match status" value="1"/>
</dbReference>
<evidence type="ECO:0000256" key="11">
    <source>
        <dbReference type="RuleBase" id="RU004523"/>
    </source>
</evidence>
<dbReference type="FunFam" id="3.30.200.210:FF:000002">
    <property type="entry name" value="NADH-ubiquinone oxidoreductase 75 kDa subunit"/>
    <property type="match status" value="1"/>
</dbReference>
<dbReference type="SMART" id="SM00929">
    <property type="entry name" value="NADH-G_4Fe-4S_3"/>
    <property type="match status" value="1"/>
</dbReference>
<dbReference type="Pfam" id="PF13510">
    <property type="entry name" value="Fer2_4"/>
    <property type="match status" value="1"/>
</dbReference>
<dbReference type="CDD" id="cd02773">
    <property type="entry name" value="MopB_Res-Cmplx1_Nad11"/>
    <property type="match status" value="1"/>
</dbReference>
<evidence type="ECO:0000256" key="7">
    <source>
        <dbReference type="ARBA" id="ARBA00023014"/>
    </source>
</evidence>
<dbReference type="STRING" id="763407.A0A167K6X5"/>
<evidence type="ECO:0000256" key="8">
    <source>
        <dbReference type="ARBA" id="ARBA00023027"/>
    </source>
</evidence>
<dbReference type="FunFam" id="3.10.20.740:FF:000001">
    <property type="entry name" value="NADH-quinone oxidoreductase subunit G"/>
    <property type="match status" value="1"/>
</dbReference>
<evidence type="ECO:0000256" key="2">
    <source>
        <dbReference type="ARBA" id="ARBA00005404"/>
    </source>
</evidence>
<keyword evidence="7" id="KW-0411">Iron-sulfur</keyword>
<comment type="cofactor">
    <cofactor evidence="1">
        <name>[4Fe-4S] cluster</name>
        <dbReference type="ChEBI" id="CHEBI:49883"/>
    </cofactor>
</comment>
<accession>A0A167K6X5</accession>
<dbReference type="GO" id="GO:0051539">
    <property type="term" value="F:4 iron, 4 sulfur cluster binding"/>
    <property type="evidence" value="ECO:0007669"/>
    <property type="project" value="UniProtKB-KW"/>
</dbReference>
<evidence type="ECO:0000256" key="10">
    <source>
        <dbReference type="ARBA" id="ARBA00070722"/>
    </source>
</evidence>
<dbReference type="InterPro" id="IPR054351">
    <property type="entry name" value="NADH_UbQ_OxRdtase_ferredoxin"/>
</dbReference>
<dbReference type="Proteomes" id="UP000077315">
    <property type="component" value="Unassembled WGS sequence"/>
</dbReference>
<dbReference type="InParanoid" id="A0A167K6X5"/>
<evidence type="ECO:0000256" key="4">
    <source>
        <dbReference type="ARBA" id="ARBA00022723"/>
    </source>
</evidence>
<feature type="domain" description="4Fe-4S His(Cys)3-ligated-type" evidence="14">
    <location>
        <begin position="111"/>
        <end position="150"/>
    </location>
</feature>
<dbReference type="InterPro" id="IPR000283">
    <property type="entry name" value="NADH_UbQ_OxRdtase_75kDa_su_CS"/>
</dbReference>
<dbReference type="PROSITE" id="PS00642">
    <property type="entry name" value="COMPLEX1_75K_2"/>
    <property type="match status" value="1"/>
</dbReference>
<dbReference type="PROSITE" id="PS00643">
    <property type="entry name" value="COMPLEX1_75K_3"/>
    <property type="match status" value="1"/>
</dbReference>
<dbReference type="InterPro" id="IPR006963">
    <property type="entry name" value="Mopterin_OxRdtase_4Fe-4S_dom"/>
</dbReference>
<dbReference type="NCBIfam" id="TIGR01973">
    <property type="entry name" value="NuoG"/>
    <property type="match status" value="1"/>
</dbReference>
<dbReference type="Gene3D" id="3.30.70.20">
    <property type="match status" value="1"/>
</dbReference>
<keyword evidence="4" id="KW-0479">Metal-binding</keyword>
<evidence type="ECO:0000256" key="6">
    <source>
        <dbReference type="ARBA" id="ARBA00023004"/>
    </source>
</evidence>
<keyword evidence="5" id="KW-1278">Translocase</keyword>
<evidence type="ECO:0000313" key="16">
    <source>
        <dbReference type="Proteomes" id="UP000077315"/>
    </source>
</evidence>
<comment type="similarity">
    <text evidence="2 11">Belongs to the complex I 75 kDa subunit family.</text>
</comment>
<dbReference type="PROSITE" id="PS51669">
    <property type="entry name" value="4FE4S_MOW_BIS_MGD"/>
    <property type="match status" value="1"/>
</dbReference>
<dbReference type="SUPFAM" id="SSF53706">
    <property type="entry name" value="Formate dehydrogenase/DMSO reductase, domains 1-3"/>
    <property type="match status" value="1"/>
</dbReference>
<dbReference type="GO" id="GO:0042773">
    <property type="term" value="P:ATP synthesis coupled electron transport"/>
    <property type="evidence" value="ECO:0007669"/>
    <property type="project" value="InterPro"/>
</dbReference>
<evidence type="ECO:0000256" key="5">
    <source>
        <dbReference type="ARBA" id="ARBA00022967"/>
    </source>
</evidence>
<dbReference type="VEuPathDB" id="FungiDB:PHYBLDRAFT_189105"/>
<dbReference type="Gene3D" id="3.40.228.10">
    <property type="entry name" value="Dimethylsulfoxide Reductase, domain 2"/>
    <property type="match status" value="1"/>
</dbReference>
<keyword evidence="8" id="KW-0520">NAD</keyword>
<keyword evidence="6" id="KW-0408">Iron</keyword>
<dbReference type="PANTHER" id="PTHR43105">
    <property type="entry name" value="RESPIRATORY NITRATE REDUCTASE"/>
    <property type="match status" value="1"/>
</dbReference>
<dbReference type="InterPro" id="IPR019574">
    <property type="entry name" value="NADH_UbQ_OxRdtase_Gsu_4Fe4S-bd"/>
</dbReference>
<dbReference type="FunFam" id="3.40.50.740:FF:000012">
    <property type="entry name" value="NADH dehydrogenase [ubiquinone] iron-sulfur protein 1 mitochondrial"/>
    <property type="match status" value="1"/>
</dbReference>
<evidence type="ECO:0000256" key="9">
    <source>
        <dbReference type="ARBA" id="ARBA00034078"/>
    </source>
</evidence>
<evidence type="ECO:0000313" key="15">
    <source>
        <dbReference type="EMBL" id="OAD67388.1"/>
    </source>
</evidence>
<dbReference type="Pfam" id="PF09326">
    <property type="entry name" value="NADH_dhqG_C"/>
    <property type="match status" value="1"/>
</dbReference>
<dbReference type="EMBL" id="KV441024">
    <property type="protein sequence ID" value="OAD67388.1"/>
    <property type="molecule type" value="Genomic_DNA"/>
</dbReference>
<comment type="cofactor">
    <cofactor evidence="9">
        <name>[2Fe-2S] cluster</name>
        <dbReference type="ChEBI" id="CHEBI:190135"/>
    </cofactor>
</comment>
<keyword evidence="3" id="KW-0004">4Fe-4S</keyword>
<evidence type="ECO:0000256" key="1">
    <source>
        <dbReference type="ARBA" id="ARBA00001966"/>
    </source>
</evidence>
<dbReference type="PROSITE" id="PS51839">
    <property type="entry name" value="4FE4S_HC3"/>
    <property type="match status" value="1"/>
</dbReference>
<gene>
    <name evidence="15" type="primary">NDUFS1_2</name>
    <name evidence="15" type="ORF">PHYBLDRAFT_189105</name>
</gene>
<name>A0A167K6X5_PHYB8</name>
<dbReference type="GO" id="GO:0016020">
    <property type="term" value="C:membrane"/>
    <property type="evidence" value="ECO:0007669"/>
    <property type="project" value="InterPro"/>
</dbReference>
<protein>
    <recommendedName>
        <fullName evidence="10">NADH-ubiquinone oxidoreductase 78 kDa subunit, mitochondrial</fullName>
    </recommendedName>
</protein>
<dbReference type="PROSITE" id="PS51085">
    <property type="entry name" value="2FE2S_FER_2"/>
    <property type="match status" value="1"/>
</dbReference>
<dbReference type="FunFam" id="3.30.70.20:FF:000002">
    <property type="entry name" value="NADH-ubiquinone oxidoreductase 75 kDa subunit"/>
    <property type="match status" value="1"/>
</dbReference>
<evidence type="ECO:0000259" key="14">
    <source>
        <dbReference type="PROSITE" id="PS51839"/>
    </source>
</evidence>
<dbReference type="Pfam" id="PF00384">
    <property type="entry name" value="Molybdopterin"/>
    <property type="match status" value="1"/>
</dbReference>
<dbReference type="Gene3D" id="3.40.50.740">
    <property type="match status" value="2"/>
</dbReference>
<proteinExistence type="inferred from homology"/>
<sequence>MLRVAKKAIFIRRPPNFFNTGVRAFSTTTTKKEQVEVFIDGKSVMIEQGSALIQACEKAGVDIPRFCYHERLLVAGNCRMCLVEVERSPKPIASCAYPVMPGMKVKTNTPLVHKAREGVMEFLLYNHPLDCPVCDQGGECDLQDQSMRYGSDRGRFNEPTGKRAVEDKYFGPLIKTEMTRCIQCTRCIRFANEVAGAPELGSTGRGNDMQIGTYIDMTISSEMSGNVIDLCPVGALTSKPYQMTSRPWELKKYETIDVSDAIGSNIRIDTRGPEVMRILPRLNDGINEEWISDKTRFFYDGLKVQRLITPLVREGDRFVPYTWENALARVSEELTKAKGNSAKAIAGNLADVESMVALKDLFNRLGSENLTVDAPNGSKPLSLNTDFRSNYILNSTISGVEDADLVLIIGSDPRHEAPILNTRFRKAYIQNEQDFGLIGEKVDLTYDYVHLGENGKAIDSLLDGSHPFAKRLVEAKKPLILVGSGVIEKSKDSEYVLSKVAELANKLKDTIFQDGWNGFNVLQHCASRVGAYEVGFVPHPDASETPVKFLYLLNADEISPKDIPKDAFVVYQGHHGDVGAQYADVVLPGSAFTEKNSTYVNADGRTQITRAAIEPPGASREDWKIIRALSEVAGHTLPYDDLSSVRSRLSEISPLLVRCDTVEKSSFAPLGLSTLQKTNTRSSGEVLSSVIKNFYQTDPISRASSTMAKCSKTWVQGKPAIDELDKASA</sequence>
<dbReference type="InterPro" id="IPR010228">
    <property type="entry name" value="NADH_UbQ_OxRdtase_Gsu"/>
</dbReference>
<keyword evidence="16" id="KW-1185">Reference proteome</keyword>
<dbReference type="PANTHER" id="PTHR43105:SF13">
    <property type="entry name" value="NADH-UBIQUINONE OXIDOREDUCTASE 75 KDA SUBUNIT, MITOCHONDRIAL"/>
    <property type="match status" value="1"/>
</dbReference>
<dbReference type="InterPro" id="IPR050123">
    <property type="entry name" value="Prok_molybdopt-oxidoreductase"/>
</dbReference>
<dbReference type="SUPFAM" id="SSF54862">
    <property type="entry name" value="4Fe-4S ferredoxins"/>
    <property type="match status" value="1"/>
</dbReference>
<dbReference type="Pfam" id="PF22151">
    <property type="entry name" value="Fer4_NDSU1"/>
    <property type="match status" value="1"/>
</dbReference>
<dbReference type="InterPro" id="IPR006656">
    <property type="entry name" value="Mopterin_OxRdtase"/>
</dbReference>
<dbReference type="GO" id="GO:0016651">
    <property type="term" value="F:oxidoreductase activity, acting on NAD(P)H"/>
    <property type="evidence" value="ECO:0007669"/>
    <property type="project" value="InterPro"/>
</dbReference>
<organism evidence="15 16">
    <name type="scientific">Phycomyces blakesleeanus (strain ATCC 8743b / DSM 1359 / FGSC 10004 / NBRC 33097 / NRRL 1555)</name>
    <dbReference type="NCBI Taxonomy" id="763407"/>
    <lineage>
        <taxon>Eukaryota</taxon>
        <taxon>Fungi</taxon>
        <taxon>Fungi incertae sedis</taxon>
        <taxon>Mucoromycota</taxon>
        <taxon>Mucoromycotina</taxon>
        <taxon>Mucoromycetes</taxon>
        <taxon>Mucorales</taxon>
        <taxon>Phycomycetaceae</taxon>
        <taxon>Phycomyces</taxon>
    </lineage>
</organism>
<dbReference type="OrthoDB" id="10249365at2759"/>
<dbReference type="SUPFAM" id="SSF54292">
    <property type="entry name" value="2Fe-2S ferredoxin-like"/>
    <property type="match status" value="1"/>
</dbReference>
<evidence type="ECO:0000259" key="12">
    <source>
        <dbReference type="PROSITE" id="PS51085"/>
    </source>
</evidence>
<dbReference type="InterPro" id="IPR036010">
    <property type="entry name" value="2Fe-2S_ferredoxin-like_sf"/>
</dbReference>
<dbReference type="RefSeq" id="XP_018285428.1">
    <property type="nucleotide sequence ID" value="XM_018439608.1"/>
</dbReference>
<dbReference type="Pfam" id="PF10588">
    <property type="entry name" value="NADH-G_4Fe-4S_3"/>
    <property type="match status" value="1"/>
</dbReference>
<dbReference type="GO" id="GO:0046872">
    <property type="term" value="F:metal ion binding"/>
    <property type="evidence" value="ECO:0007669"/>
    <property type="project" value="UniProtKB-KW"/>
</dbReference>
<dbReference type="GO" id="GO:0008137">
    <property type="term" value="F:NADH dehydrogenase (ubiquinone) activity"/>
    <property type="evidence" value="ECO:0007669"/>
    <property type="project" value="InterPro"/>
</dbReference>
<dbReference type="PROSITE" id="PS00641">
    <property type="entry name" value="COMPLEX1_75K_1"/>
    <property type="match status" value="1"/>
</dbReference>
<dbReference type="AlphaFoldDB" id="A0A167K6X5"/>
<dbReference type="CDD" id="cd00207">
    <property type="entry name" value="fer2"/>
    <property type="match status" value="1"/>
</dbReference>
<reference evidence="16" key="1">
    <citation type="submission" date="2015-06" db="EMBL/GenBank/DDBJ databases">
        <title>Expansion of signal transduction pathways in fungi by whole-genome duplication.</title>
        <authorList>
            <consortium name="DOE Joint Genome Institute"/>
            <person name="Corrochano L.M."/>
            <person name="Kuo A."/>
            <person name="Marcet-Houben M."/>
            <person name="Polaino S."/>
            <person name="Salamov A."/>
            <person name="Villalobos J.M."/>
            <person name="Alvarez M.I."/>
            <person name="Avalos J."/>
            <person name="Benito E.P."/>
            <person name="Benoit I."/>
            <person name="Burger G."/>
            <person name="Camino L.P."/>
            <person name="Canovas D."/>
            <person name="Cerda-Olmedo E."/>
            <person name="Cheng J.-F."/>
            <person name="Dominguez A."/>
            <person name="Elias M."/>
            <person name="Eslava A.P."/>
            <person name="Glaser F."/>
            <person name="Grimwood J."/>
            <person name="Gutierrez G."/>
            <person name="Heitman J."/>
            <person name="Henrissat B."/>
            <person name="Iturriaga E.A."/>
            <person name="Lang B.F."/>
            <person name="Lavin J.L."/>
            <person name="Lee S."/>
            <person name="Li W."/>
            <person name="Lindquist E."/>
            <person name="Lopez-Garcia S."/>
            <person name="Luque E.M."/>
            <person name="Marcos A.T."/>
            <person name="Martin J."/>
            <person name="McCluskey K."/>
            <person name="Medina H.R."/>
            <person name="Miralles-Duran A."/>
            <person name="Miyazaki A."/>
            <person name="Munoz-Torres E."/>
            <person name="Oguiza J.A."/>
            <person name="Ohm R."/>
            <person name="Olmedo M."/>
            <person name="Orejas M."/>
            <person name="Ortiz-Castellanos L."/>
            <person name="Pisabarro A.G."/>
            <person name="Rodriguez-Romero J."/>
            <person name="Ruiz-Herrera J."/>
            <person name="Ruiz-Vazquez R."/>
            <person name="Sanz C."/>
            <person name="Schackwitz W."/>
            <person name="Schmutz J."/>
            <person name="Shahriari M."/>
            <person name="Shelest E."/>
            <person name="Silva-Franco F."/>
            <person name="Soanes D."/>
            <person name="Syed K."/>
            <person name="Tagua V.G."/>
            <person name="Talbot N.J."/>
            <person name="Thon M."/>
            <person name="De vries R.P."/>
            <person name="Wiebenga A."/>
            <person name="Yadav J.S."/>
            <person name="Braun E.L."/>
            <person name="Baker S."/>
            <person name="Garre V."/>
            <person name="Horwitz B."/>
            <person name="Torres-Martinez S."/>
            <person name="Idnurm A."/>
            <person name="Herrera-Estrella A."/>
            <person name="Gabaldon T."/>
            <person name="Grigoriev I.V."/>
        </authorList>
    </citation>
    <scope>NUCLEOTIDE SEQUENCE [LARGE SCALE GENOMIC DNA]</scope>
    <source>
        <strain evidence="16">NRRL 1555(-)</strain>
    </source>
</reference>
<evidence type="ECO:0000256" key="3">
    <source>
        <dbReference type="ARBA" id="ARBA00022485"/>
    </source>
</evidence>
<evidence type="ECO:0000259" key="13">
    <source>
        <dbReference type="PROSITE" id="PS51669"/>
    </source>
</evidence>
<dbReference type="InterPro" id="IPR001041">
    <property type="entry name" value="2Fe-2S_ferredoxin-type"/>
</dbReference>
<dbReference type="GeneID" id="29000514"/>
<feature type="domain" description="4Fe-4S Mo/W bis-MGD-type" evidence="13">
    <location>
        <begin position="250"/>
        <end position="306"/>
    </location>
</feature>